<evidence type="ECO:0000313" key="2">
    <source>
        <dbReference type="EMBL" id="JAH89383.1"/>
    </source>
</evidence>
<feature type="region of interest" description="Disordered" evidence="1">
    <location>
        <begin position="1"/>
        <end position="65"/>
    </location>
</feature>
<dbReference type="AlphaFoldDB" id="A0A0E9WIS7"/>
<feature type="compositionally biased region" description="Gly residues" evidence="1">
    <location>
        <begin position="50"/>
        <end position="65"/>
    </location>
</feature>
<accession>A0A0E9WIS7</accession>
<feature type="compositionally biased region" description="Polar residues" evidence="1">
    <location>
        <begin position="15"/>
        <end position="36"/>
    </location>
</feature>
<protein>
    <submittedName>
        <fullName evidence="2">Uncharacterized protein</fullName>
    </submittedName>
</protein>
<name>A0A0E9WIS7_ANGAN</name>
<proteinExistence type="predicted"/>
<evidence type="ECO:0000256" key="1">
    <source>
        <dbReference type="SAM" id="MobiDB-lite"/>
    </source>
</evidence>
<reference evidence="2" key="1">
    <citation type="submission" date="2014-11" db="EMBL/GenBank/DDBJ databases">
        <authorList>
            <person name="Amaro Gonzalez C."/>
        </authorList>
    </citation>
    <scope>NUCLEOTIDE SEQUENCE</scope>
</reference>
<sequence length="65" mass="6948">MNRNRTNRTDKTNNLHTHSGSLTKWDTTSSHGSTSCLGERPPLPVWVKGLGVGEGTGRSGLSGNQ</sequence>
<reference evidence="2" key="2">
    <citation type="journal article" date="2015" name="Fish Shellfish Immunol.">
        <title>Early steps in the European eel (Anguilla anguilla)-Vibrio vulnificus interaction in the gills: Role of the RtxA13 toxin.</title>
        <authorList>
            <person name="Callol A."/>
            <person name="Pajuelo D."/>
            <person name="Ebbesson L."/>
            <person name="Teles M."/>
            <person name="MacKenzie S."/>
            <person name="Amaro C."/>
        </authorList>
    </citation>
    <scope>NUCLEOTIDE SEQUENCE</scope>
</reference>
<dbReference type="EMBL" id="GBXM01019194">
    <property type="protein sequence ID" value="JAH89383.1"/>
    <property type="molecule type" value="Transcribed_RNA"/>
</dbReference>
<organism evidence="2">
    <name type="scientific">Anguilla anguilla</name>
    <name type="common">European freshwater eel</name>
    <name type="synonym">Muraena anguilla</name>
    <dbReference type="NCBI Taxonomy" id="7936"/>
    <lineage>
        <taxon>Eukaryota</taxon>
        <taxon>Metazoa</taxon>
        <taxon>Chordata</taxon>
        <taxon>Craniata</taxon>
        <taxon>Vertebrata</taxon>
        <taxon>Euteleostomi</taxon>
        <taxon>Actinopterygii</taxon>
        <taxon>Neopterygii</taxon>
        <taxon>Teleostei</taxon>
        <taxon>Anguilliformes</taxon>
        <taxon>Anguillidae</taxon>
        <taxon>Anguilla</taxon>
    </lineage>
</organism>